<evidence type="ECO:0000313" key="2">
    <source>
        <dbReference type="EMBL" id="KAB8073505.1"/>
    </source>
</evidence>
<sequence>MAYPKMSDQPPAYHEAAGPSSRTTSVADTKGLKSNQPRYALISISWTDRIRLMRFPDHLTARVSETLQDRWPKGIQKVKTYHGCMEFKLKGNPFAHGMDDEKIAIRNVLLGILDTLAREGWCVHPGAGGLGRIGNYGPFGEKDSLVFQRQQPLRLSWMCVSFDSDDLMHLINAPPELAMSLMGVFGDRIQCCNQDLVSGSFEVKFKGTLWSKPSGEGAVQSRLAILDVLQCLEDQGYALCASLDLDEGSGGHSYKSSGETWFCCRS</sequence>
<proteinExistence type="predicted"/>
<dbReference type="PANTHER" id="PTHR38696">
    <property type="entry name" value="MEDIATOR OF RNA POLYMERASE II TRANSCRIPTION SUBUNIT 13"/>
    <property type="match status" value="1"/>
</dbReference>
<dbReference type="AlphaFoldDB" id="A0A5N5X0L1"/>
<name>A0A5N5X0L1_9EURO</name>
<protein>
    <submittedName>
        <fullName evidence="2">Uncharacterized protein</fullName>
    </submittedName>
</protein>
<dbReference type="EMBL" id="ML732225">
    <property type="protein sequence ID" value="KAB8073505.1"/>
    <property type="molecule type" value="Genomic_DNA"/>
</dbReference>
<accession>A0A5N5X0L1</accession>
<evidence type="ECO:0000256" key="1">
    <source>
        <dbReference type="SAM" id="MobiDB-lite"/>
    </source>
</evidence>
<evidence type="ECO:0000313" key="3">
    <source>
        <dbReference type="Proteomes" id="UP000326565"/>
    </source>
</evidence>
<feature type="region of interest" description="Disordered" evidence="1">
    <location>
        <begin position="1"/>
        <end position="30"/>
    </location>
</feature>
<dbReference type="PANTHER" id="PTHR38696:SF1">
    <property type="entry name" value="MEDIATOR OF RNA POLYMERASE II TRANSCRIPTION SUBUNIT 13"/>
    <property type="match status" value="1"/>
</dbReference>
<keyword evidence="3" id="KW-1185">Reference proteome</keyword>
<organism evidence="2 3">
    <name type="scientific">Aspergillus leporis</name>
    <dbReference type="NCBI Taxonomy" id="41062"/>
    <lineage>
        <taxon>Eukaryota</taxon>
        <taxon>Fungi</taxon>
        <taxon>Dikarya</taxon>
        <taxon>Ascomycota</taxon>
        <taxon>Pezizomycotina</taxon>
        <taxon>Eurotiomycetes</taxon>
        <taxon>Eurotiomycetidae</taxon>
        <taxon>Eurotiales</taxon>
        <taxon>Aspergillaceae</taxon>
        <taxon>Aspergillus</taxon>
        <taxon>Aspergillus subgen. Circumdati</taxon>
    </lineage>
</organism>
<gene>
    <name evidence="2" type="ORF">BDV29DRAFT_175246</name>
</gene>
<dbReference type="Proteomes" id="UP000326565">
    <property type="component" value="Unassembled WGS sequence"/>
</dbReference>
<reference evidence="2 3" key="1">
    <citation type="submission" date="2019-04" db="EMBL/GenBank/DDBJ databases">
        <title>Friends and foes A comparative genomics study of 23 Aspergillus species from section Flavi.</title>
        <authorList>
            <consortium name="DOE Joint Genome Institute"/>
            <person name="Kjaerbolling I."/>
            <person name="Vesth T."/>
            <person name="Frisvad J.C."/>
            <person name="Nybo J.L."/>
            <person name="Theobald S."/>
            <person name="Kildgaard S."/>
            <person name="Isbrandt T."/>
            <person name="Kuo A."/>
            <person name="Sato A."/>
            <person name="Lyhne E.K."/>
            <person name="Kogle M.E."/>
            <person name="Wiebenga A."/>
            <person name="Kun R.S."/>
            <person name="Lubbers R.J."/>
            <person name="Makela M.R."/>
            <person name="Barry K."/>
            <person name="Chovatia M."/>
            <person name="Clum A."/>
            <person name="Daum C."/>
            <person name="Haridas S."/>
            <person name="He G."/>
            <person name="LaButti K."/>
            <person name="Lipzen A."/>
            <person name="Mondo S."/>
            <person name="Riley R."/>
            <person name="Salamov A."/>
            <person name="Simmons B.A."/>
            <person name="Magnuson J.K."/>
            <person name="Henrissat B."/>
            <person name="Mortensen U.H."/>
            <person name="Larsen T.O."/>
            <person name="Devries R.P."/>
            <person name="Grigoriev I.V."/>
            <person name="Machida M."/>
            <person name="Baker S.E."/>
            <person name="Andersen M.R."/>
        </authorList>
    </citation>
    <scope>NUCLEOTIDE SEQUENCE [LARGE SCALE GENOMIC DNA]</scope>
    <source>
        <strain evidence="2 3">CBS 151.66</strain>
    </source>
</reference>
<feature type="compositionally biased region" description="Polar residues" evidence="1">
    <location>
        <begin position="20"/>
        <end position="30"/>
    </location>
</feature>
<dbReference type="OrthoDB" id="58379at2759"/>